<dbReference type="GO" id="GO:0016301">
    <property type="term" value="F:kinase activity"/>
    <property type="evidence" value="ECO:0007669"/>
    <property type="project" value="UniProtKB-KW"/>
</dbReference>
<sequence length="221" mass="24929">MQKYVITITREFGSLGRPIAKRLSQLLGINYYDRDIVEATAKRMNLPVSTLSSKEEKRSSFWKMLVPLGTDSPEQQERIFVTQTQIIHELAEKGSCIIVGRCADYVLKDELNAIHIYIYAPYADRLANCVGPLGMEKNEAKRMIREVDRARYAYHKHFAKYAPGDPQHKHIIINSALLEVEGTAQALATIARQKFGGEEDTGFLTAPRKTSDGAPEKEAEE</sequence>
<evidence type="ECO:0000256" key="1">
    <source>
        <dbReference type="SAM" id="MobiDB-lite"/>
    </source>
</evidence>
<evidence type="ECO:0000313" key="3">
    <source>
        <dbReference type="Proteomes" id="UP000823895"/>
    </source>
</evidence>
<keyword evidence="2" id="KW-0808">Transferase</keyword>
<dbReference type="Proteomes" id="UP000823895">
    <property type="component" value="Unassembled WGS sequence"/>
</dbReference>
<organism evidence="2 3">
    <name type="scientific">Candidatus Mediterraneibacter gallistercoris</name>
    <dbReference type="NCBI Taxonomy" id="2838671"/>
    <lineage>
        <taxon>Bacteria</taxon>
        <taxon>Bacillati</taxon>
        <taxon>Bacillota</taxon>
        <taxon>Clostridia</taxon>
        <taxon>Lachnospirales</taxon>
        <taxon>Lachnospiraceae</taxon>
        <taxon>Mediterraneibacter</taxon>
    </lineage>
</organism>
<gene>
    <name evidence="2" type="ORF">H9756_03070</name>
</gene>
<keyword evidence="2" id="KW-0418">Kinase</keyword>
<dbReference type="EMBL" id="DWWI01000066">
    <property type="protein sequence ID" value="HJC42653.1"/>
    <property type="molecule type" value="Genomic_DNA"/>
</dbReference>
<protein>
    <submittedName>
        <fullName evidence="2">Cytidylate kinase-like family protein</fullName>
    </submittedName>
</protein>
<comment type="caution">
    <text evidence="2">The sequence shown here is derived from an EMBL/GenBank/DDBJ whole genome shotgun (WGS) entry which is preliminary data.</text>
</comment>
<feature type="region of interest" description="Disordered" evidence="1">
    <location>
        <begin position="198"/>
        <end position="221"/>
    </location>
</feature>
<dbReference type="InterPro" id="IPR027417">
    <property type="entry name" value="P-loop_NTPase"/>
</dbReference>
<accession>A0A9D2P3Y4</accession>
<reference evidence="2" key="2">
    <citation type="submission" date="2021-04" db="EMBL/GenBank/DDBJ databases">
        <authorList>
            <person name="Gilroy R."/>
        </authorList>
    </citation>
    <scope>NUCLEOTIDE SEQUENCE</scope>
    <source>
        <strain evidence="2">CHK165-2605</strain>
    </source>
</reference>
<dbReference type="Pfam" id="PF13189">
    <property type="entry name" value="Cytidylate_kin2"/>
    <property type="match status" value="1"/>
</dbReference>
<dbReference type="Gene3D" id="3.40.50.300">
    <property type="entry name" value="P-loop containing nucleotide triphosphate hydrolases"/>
    <property type="match status" value="1"/>
</dbReference>
<name>A0A9D2P3Y4_9FIRM</name>
<evidence type="ECO:0000313" key="2">
    <source>
        <dbReference type="EMBL" id="HJC42653.1"/>
    </source>
</evidence>
<feature type="compositionally biased region" description="Basic and acidic residues" evidence="1">
    <location>
        <begin position="209"/>
        <end position="221"/>
    </location>
</feature>
<dbReference type="AlphaFoldDB" id="A0A9D2P3Y4"/>
<reference evidence="2" key="1">
    <citation type="journal article" date="2021" name="PeerJ">
        <title>Extensive microbial diversity within the chicken gut microbiome revealed by metagenomics and culture.</title>
        <authorList>
            <person name="Gilroy R."/>
            <person name="Ravi A."/>
            <person name="Getino M."/>
            <person name="Pursley I."/>
            <person name="Horton D.L."/>
            <person name="Alikhan N.F."/>
            <person name="Baker D."/>
            <person name="Gharbi K."/>
            <person name="Hall N."/>
            <person name="Watson M."/>
            <person name="Adriaenssens E.M."/>
            <person name="Foster-Nyarko E."/>
            <person name="Jarju S."/>
            <person name="Secka A."/>
            <person name="Antonio M."/>
            <person name="Oren A."/>
            <person name="Chaudhuri R.R."/>
            <person name="La Ragione R."/>
            <person name="Hildebrand F."/>
            <person name="Pallen M.J."/>
        </authorList>
    </citation>
    <scope>NUCLEOTIDE SEQUENCE</scope>
    <source>
        <strain evidence="2">CHK165-2605</strain>
    </source>
</reference>
<proteinExistence type="predicted"/>